<dbReference type="InterPro" id="IPR011009">
    <property type="entry name" value="Kinase-like_dom_sf"/>
</dbReference>
<protein>
    <submittedName>
        <fullName evidence="6">Pkinase-domain-containing protein</fullName>
    </submittedName>
</protein>
<dbReference type="Proteomes" id="UP000053815">
    <property type="component" value="Unassembled WGS sequence"/>
</dbReference>
<dbReference type="PANTHER" id="PTHR24346">
    <property type="entry name" value="MAP/MICROTUBULE AFFINITY-REGULATING KINASE"/>
    <property type="match status" value="1"/>
</dbReference>
<dbReference type="Gene3D" id="1.10.510.10">
    <property type="entry name" value="Transferase(Phosphotransferase) domain 1"/>
    <property type="match status" value="1"/>
</dbReference>
<organism evidence="6">
    <name type="scientific">Mucor ambiguus</name>
    <dbReference type="NCBI Taxonomy" id="91626"/>
    <lineage>
        <taxon>Eukaryota</taxon>
        <taxon>Fungi</taxon>
        <taxon>Fungi incertae sedis</taxon>
        <taxon>Mucoromycota</taxon>
        <taxon>Mucoromycotina</taxon>
        <taxon>Mucoromycetes</taxon>
        <taxon>Mucorales</taxon>
        <taxon>Mucorineae</taxon>
        <taxon>Mucoraceae</taxon>
        <taxon>Mucor</taxon>
    </lineage>
</organism>
<dbReference type="InterPro" id="IPR000719">
    <property type="entry name" value="Prot_kinase_dom"/>
</dbReference>
<dbReference type="FunFam" id="3.30.200.20:FF:000042">
    <property type="entry name" value="Aurora kinase A"/>
    <property type="match status" value="1"/>
</dbReference>
<evidence type="ECO:0000256" key="4">
    <source>
        <dbReference type="SAM" id="MobiDB-lite"/>
    </source>
</evidence>
<feature type="binding site" evidence="3">
    <location>
        <position position="69"/>
    </location>
    <ligand>
        <name>ATP</name>
        <dbReference type="ChEBI" id="CHEBI:30616"/>
    </ligand>
</feature>
<dbReference type="Pfam" id="PF00069">
    <property type="entry name" value="Pkinase"/>
    <property type="match status" value="1"/>
</dbReference>
<keyword evidence="6" id="KW-0808">Transferase</keyword>
<reference evidence="6" key="1">
    <citation type="submission" date="2014-09" db="EMBL/GenBank/DDBJ databases">
        <title>Draft genome sequence of an oleaginous Mucoromycotina fungus Mucor ambiguus NBRC6742.</title>
        <authorList>
            <person name="Takeda I."/>
            <person name="Yamane N."/>
            <person name="Morita T."/>
            <person name="Tamano K."/>
            <person name="Machida M."/>
            <person name="Baker S."/>
            <person name="Koike H."/>
        </authorList>
    </citation>
    <scope>NUCLEOTIDE SEQUENCE</scope>
    <source>
        <strain evidence="6">NBRC 6742</strain>
    </source>
</reference>
<feature type="region of interest" description="Disordered" evidence="4">
    <location>
        <begin position="585"/>
        <end position="629"/>
    </location>
</feature>
<dbReference type="InterPro" id="IPR008271">
    <property type="entry name" value="Ser/Thr_kinase_AS"/>
</dbReference>
<feature type="compositionally biased region" description="Low complexity" evidence="4">
    <location>
        <begin position="691"/>
        <end position="722"/>
    </location>
</feature>
<feature type="compositionally biased region" description="Low complexity" evidence="4">
    <location>
        <begin position="296"/>
        <end position="312"/>
    </location>
</feature>
<feature type="region of interest" description="Disordered" evidence="4">
    <location>
        <begin position="691"/>
        <end position="761"/>
    </location>
</feature>
<dbReference type="GO" id="GO:0005737">
    <property type="term" value="C:cytoplasm"/>
    <property type="evidence" value="ECO:0007669"/>
    <property type="project" value="TreeGrafter"/>
</dbReference>
<feature type="domain" description="Protein kinase" evidence="5">
    <location>
        <begin position="39"/>
        <end position="285"/>
    </location>
</feature>
<evidence type="ECO:0000256" key="1">
    <source>
        <dbReference type="ARBA" id="ARBA00022741"/>
    </source>
</evidence>
<feature type="compositionally biased region" description="Low complexity" evidence="4">
    <location>
        <begin position="585"/>
        <end position="602"/>
    </location>
</feature>
<dbReference type="GO" id="GO:0004674">
    <property type="term" value="F:protein serine/threonine kinase activity"/>
    <property type="evidence" value="ECO:0007669"/>
    <property type="project" value="TreeGrafter"/>
</dbReference>
<evidence type="ECO:0000256" key="3">
    <source>
        <dbReference type="PROSITE-ProRule" id="PRU10141"/>
    </source>
</evidence>
<dbReference type="PANTHER" id="PTHR24346:SF110">
    <property type="entry name" value="NON-SPECIFIC SERINE_THREONINE PROTEIN KINASE"/>
    <property type="match status" value="1"/>
</dbReference>
<feature type="compositionally biased region" description="Low complexity" evidence="4">
    <location>
        <begin position="612"/>
        <end position="629"/>
    </location>
</feature>
<sequence>MLSSPRNSVTHNQQAKLAVDYNELLKELSSHEMTSVGCYTIGETIGEGTFGKVKKGTHKLTGRLVAIKKISKQHAPMMAREIHHHRQLKHPNIVMLYEMITTESCIHIISEYCPNGDLLDALTDSGRCSDVRVHKWFRQLTDAIKYCHTRGIVHRDLKLENILLDSDDNVKICDFGFARFTQKNQYLETFCGSLSYSAPEVILRKKYTGPETDIWSLGVILYTLLAGEYPFDDDSEIMTQRKIVQVDYEMPFYFSANLQDLIHHMLQANPSDRLSIDAIVDHAWMYEEDDTCLTPSSSTATNQSNSSSSDVDSIFSQNDVNSIAAMEDVDHNLKFSPQVRSSLGMLRPSSQQQQQNKSPRFSAPSLNRRAATPTSPLLQSSFRTSLPSSFYYQRESMASSDTLSMTPIEQRLFAALTAAGFDKDALIKMQTGECDTSSTLWHLLLENMSNSQLSSKSNVSDAFASAIQSRNLMMVDSTSSLDLATSVHTSTDKESTPIDRGIQTGMEDEAEAEQKPLVDEKEIASPAVEETPIALPQYVQPYPSPEMNRPQHTIHTVGFGSTAAISHNEKSGWFSSVKSWFGSKQQLQMQQQQQQQQQQRQQQRGRSSSNCSTMSSPIASPSSYRNFDASNSTAVSTSATSGCATNNNSIVCEVMSPPIYRTGSQKYRRRVIQLSEPPICELDQLTYNATTTTNKQSSSTTATASSFSSTTATTITSTPSSSRIIHSNRSAPFHPRYQPPHPSSSVNVHMPPTALTSSSRHATDTFSILTSASSQPKEIDMCEKRYSMMYHRQQHTPPPSPPSLPTSLNATTTAAVAAVEQNIPAATTRVKEMLASPMSPMDEHTLLSLSNASTSTTTVQQDEEEHKHLSDFSSEEDSSCSSSDSEEEHDEEEDMIAAAAQSTAPSPLPTITTLHNSNTIPSTASLPSSNTVFNQTNHRPRSGRFEFVPRSRLSVYGMQEQRGPPMGTKTIIEEEEEEEE</sequence>
<proteinExistence type="predicted"/>
<dbReference type="GO" id="GO:0035556">
    <property type="term" value="P:intracellular signal transduction"/>
    <property type="evidence" value="ECO:0007669"/>
    <property type="project" value="TreeGrafter"/>
</dbReference>
<keyword evidence="2 3" id="KW-0067">ATP-binding</keyword>
<evidence type="ECO:0000313" key="6">
    <source>
        <dbReference type="EMBL" id="GAN04755.1"/>
    </source>
</evidence>
<feature type="region of interest" description="Disordered" evidence="4">
    <location>
        <begin position="346"/>
        <end position="380"/>
    </location>
</feature>
<dbReference type="OrthoDB" id="504170at2759"/>
<dbReference type="STRING" id="91626.A0A0C9LUB9"/>
<gene>
    <name evidence="6" type="ORF">MAM1_0072d04220</name>
</gene>
<feature type="compositionally biased region" description="Polar residues" evidence="4">
    <location>
        <begin position="900"/>
        <end position="937"/>
    </location>
</feature>
<keyword evidence="6" id="KW-0418">Kinase</keyword>
<evidence type="ECO:0000256" key="2">
    <source>
        <dbReference type="ARBA" id="ARBA00022840"/>
    </source>
</evidence>
<dbReference type="EMBL" id="DF836361">
    <property type="protein sequence ID" value="GAN04755.1"/>
    <property type="molecule type" value="Genomic_DNA"/>
</dbReference>
<evidence type="ECO:0000259" key="5">
    <source>
        <dbReference type="PROSITE" id="PS50011"/>
    </source>
</evidence>
<dbReference type="InterPro" id="IPR017441">
    <property type="entry name" value="Protein_kinase_ATP_BS"/>
</dbReference>
<feature type="region of interest" description="Disordered" evidence="4">
    <location>
        <begin position="292"/>
        <end position="312"/>
    </location>
</feature>
<dbReference type="SMART" id="SM00220">
    <property type="entry name" value="S_TKc"/>
    <property type="match status" value="1"/>
</dbReference>
<feature type="region of interest" description="Disordered" evidence="4">
    <location>
        <begin position="956"/>
        <end position="980"/>
    </location>
</feature>
<keyword evidence="7" id="KW-1185">Reference proteome</keyword>
<dbReference type="PROSITE" id="PS00108">
    <property type="entry name" value="PROTEIN_KINASE_ST"/>
    <property type="match status" value="1"/>
</dbReference>
<dbReference type="PROSITE" id="PS50011">
    <property type="entry name" value="PROTEIN_KINASE_DOM"/>
    <property type="match status" value="1"/>
</dbReference>
<dbReference type="FunFam" id="1.10.510.10:FF:000571">
    <property type="entry name" value="Maternal embryonic leucine zipper kinase"/>
    <property type="match status" value="1"/>
</dbReference>
<keyword evidence="1 3" id="KW-0547">Nucleotide-binding</keyword>
<feature type="region of interest" description="Disordered" evidence="4">
    <location>
        <begin position="852"/>
        <end position="944"/>
    </location>
</feature>
<accession>A0A0C9LUB9</accession>
<name>A0A0C9LUB9_9FUNG</name>
<dbReference type="SUPFAM" id="SSF56112">
    <property type="entry name" value="Protein kinase-like (PK-like)"/>
    <property type="match status" value="1"/>
</dbReference>
<evidence type="ECO:0000313" key="7">
    <source>
        <dbReference type="Proteomes" id="UP000053815"/>
    </source>
</evidence>
<dbReference type="GO" id="GO:0005524">
    <property type="term" value="F:ATP binding"/>
    <property type="evidence" value="ECO:0007669"/>
    <property type="project" value="UniProtKB-UniRule"/>
</dbReference>
<dbReference type="CDD" id="cd14003">
    <property type="entry name" value="STKc_AMPK-like"/>
    <property type="match status" value="1"/>
</dbReference>
<feature type="compositionally biased region" description="Acidic residues" evidence="4">
    <location>
        <begin position="873"/>
        <end position="895"/>
    </location>
</feature>
<dbReference type="PROSITE" id="PS00107">
    <property type="entry name" value="PROTEIN_KINASE_ATP"/>
    <property type="match status" value="1"/>
</dbReference>
<dbReference type="AlphaFoldDB" id="A0A0C9LUB9"/>